<dbReference type="InterPro" id="IPR020350">
    <property type="entry name" value="Chemokine-like_TAFA"/>
</dbReference>
<organism evidence="4 5">
    <name type="scientific">Salmo trutta</name>
    <name type="common">Brown trout</name>
    <dbReference type="NCBI Taxonomy" id="8032"/>
    <lineage>
        <taxon>Eukaryota</taxon>
        <taxon>Metazoa</taxon>
        <taxon>Chordata</taxon>
        <taxon>Craniata</taxon>
        <taxon>Vertebrata</taxon>
        <taxon>Euteleostomi</taxon>
        <taxon>Actinopterygii</taxon>
        <taxon>Neopterygii</taxon>
        <taxon>Teleostei</taxon>
        <taxon>Protacanthopterygii</taxon>
        <taxon>Salmoniformes</taxon>
        <taxon>Salmonidae</taxon>
        <taxon>Salmoninae</taxon>
        <taxon>Salmo</taxon>
    </lineage>
</organism>
<dbReference type="Proteomes" id="UP000472277">
    <property type="component" value="Chromosome 30"/>
</dbReference>
<sequence length="204" mass="22702">MPTTGYQNTTRISIHPFDRHFKSGNNEGYVETGLRSGKGMKKLSAGGGASLCCLLLLWVIYSHRLREGQLAVGTCEIVMLNRDSSVPRCTIARQTARCACRRGQIAGTTKARPACVEVRIVRSRQWCEMAPCLEGEMCGLLFNRSGWTCTKASGHIKTVMVFLPIMAEGEQRAISRQTHFVSIRQIFSQTTTYPHSTNQRSPTM</sequence>
<evidence type="ECO:0000313" key="5">
    <source>
        <dbReference type="Proteomes" id="UP000472277"/>
    </source>
</evidence>
<keyword evidence="2" id="KW-0732">Signal</keyword>
<protein>
    <submittedName>
        <fullName evidence="4">Chemokine-like protein TAFA-5</fullName>
    </submittedName>
</protein>
<evidence type="ECO:0000313" key="4">
    <source>
        <dbReference type="Ensembl" id="ENSSTUP00000098837.1"/>
    </source>
</evidence>
<reference evidence="4" key="1">
    <citation type="submission" date="2025-08" db="UniProtKB">
        <authorList>
            <consortium name="Ensembl"/>
        </authorList>
    </citation>
    <scope>IDENTIFICATION</scope>
</reference>
<accession>A0A674DS41</accession>
<name>A0A674DS41_SALTR</name>
<dbReference type="Pfam" id="PF12020">
    <property type="entry name" value="TAFA"/>
    <property type="match status" value="1"/>
</dbReference>
<reference evidence="4" key="2">
    <citation type="submission" date="2025-09" db="UniProtKB">
        <authorList>
            <consortium name="Ensembl"/>
        </authorList>
    </citation>
    <scope>IDENTIFICATION</scope>
</reference>
<feature type="transmembrane region" description="Helical" evidence="3">
    <location>
        <begin position="43"/>
        <end position="61"/>
    </location>
</feature>
<evidence type="ECO:0000256" key="3">
    <source>
        <dbReference type="SAM" id="Phobius"/>
    </source>
</evidence>
<keyword evidence="3" id="KW-1133">Transmembrane helix</keyword>
<dbReference type="GeneTree" id="ENSGT00940000160682"/>
<dbReference type="InParanoid" id="A0A674DS41"/>
<evidence type="ECO:0000256" key="1">
    <source>
        <dbReference type="ARBA" id="ARBA00006101"/>
    </source>
</evidence>
<dbReference type="AlphaFoldDB" id="A0A674DS41"/>
<comment type="similarity">
    <text evidence="1">Belongs to the TAFA family.</text>
</comment>
<dbReference type="InterPro" id="IPR040329">
    <property type="entry name" value="TAFA-5"/>
</dbReference>
<dbReference type="Ensembl" id="ENSSTUT00000106091.1">
    <property type="protein sequence ID" value="ENSSTUP00000098837.1"/>
    <property type="gene ID" value="ENSSTUG00000044333.1"/>
</dbReference>
<keyword evidence="3" id="KW-0812">Transmembrane</keyword>
<evidence type="ECO:0000256" key="2">
    <source>
        <dbReference type="ARBA" id="ARBA00022729"/>
    </source>
</evidence>
<proteinExistence type="inferred from homology"/>
<dbReference type="PANTHER" id="PTHR31878">
    <property type="entry name" value="CHEMOKINE-LIKE PROTEIN TAFA-5-RELATED"/>
    <property type="match status" value="1"/>
</dbReference>
<dbReference type="OMA" id="GNHQANT"/>
<keyword evidence="3" id="KW-0472">Membrane</keyword>
<gene>
    <name evidence="4" type="primary">LOC115168974</name>
</gene>
<keyword evidence="5" id="KW-1185">Reference proteome</keyword>
<dbReference type="PANTHER" id="PTHR31878:SF1">
    <property type="entry name" value="PROTEIN FAM19A5"/>
    <property type="match status" value="1"/>
</dbReference>